<dbReference type="KEGG" id="hni:W911_08205"/>
<accession>V5SBX3</accession>
<reference evidence="1 2" key="1">
    <citation type="journal article" date="2014" name="Genome Announc.">
        <title>Complete Genome Sequence of Hyphomicrobium nitrativorans Strain NL23, a Denitrifying Bacterium Isolated from Biofilm of a Methanol-Fed Denitrification System Treating Seawater at the Montreal Biodome.</title>
        <authorList>
            <person name="Martineau C."/>
            <person name="Villeneuve C."/>
            <person name="Mauffrey F."/>
            <person name="Villemur R."/>
        </authorList>
    </citation>
    <scope>NUCLEOTIDE SEQUENCE [LARGE SCALE GENOMIC DNA]</scope>
    <source>
        <strain evidence="1">NL23</strain>
    </source>
</reference>
<keyword evidence="1" id="KW-0808">Transferase</keyword>
<evidence type="ECO:0000313" key="2">
    <source>
        <dbReference type="Proteomes" id="UP000018542"/>
    </source>
</evidence>
<name>V5SBX3_9HYPH</name>
<dbReference type="Gene3D" id="3.40.50.150">
    <property type="entry name" value="Vaccinia Virus protein VP39"/>
    <property type="match status" value="1"/>
</dbReference>
<proteinExistence type="predicted"/>
<keyword evidence="1" id="KW-0489">Methyltransferase</keyword>
<dbReference type="GO" id="GO:0032259">
    <property type="term" value="P:methylation"/>
    <property type="evidence" value="ECO:0007669"/>
    <property type="project" value="UniProtKB-KW"/>
</dbReference>
<dbReference type="GO" id="GO:0008168">
    <property type="term" value="F:methyltransferase activity"/>
    <property type="evidence" value="ECO:0007669"/>
    <property type="project" value="UniProtKB-KW"/>
</dbReference>
<dbReference type="EMBL" id="CP006912">
    <property type="protein sequence ID" value="AHB48376.1"/>
    <property type="molecule type" value="Genomic_DNA"/>
</dbReference>
<keyword evidence="2" id="KW-1185">Reference proteome</keyword>
<dbReference type="PATRIC" id="fig|1029756.8.peg.1711"/>
<dbReference type="HOGENOM" id="CLU_067698_2_0_5"/>
<dbReference type="Pfam" id="PF06080">
    <property type="entry name" value="DUF938"/>
    <property type="match status" value="1"/>
</dbReference>
<sequence>MADATACWMKTMPRETTVRLAGDRLVSPSAERNKAPISGILKDVLPREGFVLEIGSGTGQHIVHFAREMPSLAWQPSERDEPSLASIAHWMATADLSNVNPPLRLDVMEQPWPVSSAAAVVSLNMIHIAPWLAAEALIRGARDVLIPDGLLFLYGPFRRDGRHTADSNEAFDRSLRSRNPAWGVRDLEEVARTASVHGFGAPTIYEMPANNLSVVFRKV</sequence>
<dbReference type="InterPro" id="IPR010342">
    <property type="entry name" value="DUF938"/>
</dbReference>
<dbReference type="Proteomes" id="UP000018542">
    <property type="component" value="Chromosome"/>
</dbReference>
<dbReference type="AlphaFoldDB" id="V5SBX3"/>
<dbReference type="SUPFAM" id="SSF53335">
    <property type="entry name" value="S-adenosyl-L-methionine-dependent methyltransferases"/>
    <property type="match status" value="1"/>
</dbReference>
<dbReference type="InterPro" id="IPR029063">
    <property type="entry name" value="SAM-dependent_MTases_sf"/>
</dbReference>
<organism evidence="1 2">
    <name type="scientific">Hyphomicrobium nitrativorans NL23</name>
    <dbReference type="NCBI Taxonomy" id="1029756"/>
    <lineage>
        <taxon>Bacteria</taxon>
        <taxon>Pseudomonadati</taxon>
        <taxon>Pseudomonadota</taxon>
        <taxon>Alphaproteobacteria</taxon>
        <taxon>Hyphomicrobiales</taxon>
        <taxon>Hyphomicrobiaceae</taxon>
        <taxon>Hyphomicrobium</taxon>
    </lineage>
</organism>
<protein>
    <submittedName>
        <fullName evidence="1">SAM-dependent methyltransferase</fullName>
    </submittedName>
</protein>
<evidence type="ECO:0000313" key="1">
    <source>
        <dbReference type="EMBL" id="AHB48376.1"/>
    </source>
</evidence>
<dbReference type="PANTHER" id="PTHR20974:SF0">
    <property type="entry name" value="UPF0585 PROTEIN CG18661"/>
    <property type="match status" value="1"/>
</dbReference>
<gene>
    <name evidence="1" type="ORF">W911_08205</name>
</gene>
<dbReference type="PANTHER" id="PTHR20974">
    <property type="entry name" value="UPF0585 PROTEIN CG18661"/>
    <property type="match status" value="1"/>
</dbReference>
<dbReference type="STRING" id="1029756.W911_08205"/>